<sequence>MFTIESVMNQLITWFYYGAMKLMTEFETYIGQMGLELFDNDYSIALLTFFLLLARALLVIGIILALFEYAISAQSGGGNLTDTGLSILKGMAATELFTIIPVKLYALTVQIQTVMGDLLNPATQAAADAAADQSGSVMTNILAGAISLFTSMVSSQPLLFVSGFVSGSQSSASAEQHIPAITTIIFLVVFLISFIRVIFDNIKRGAILLVQICVASLYMVSVPRGITDGFYGWCKQVVGLCFTSFIQNIFLIVGMGAFAQNNIIMGLAIMMTASEVPRIAQAFGLDTSFKMNVTGMMMGVNSAMSLGRLLMKGVK</sequence>
<evidence type="ECO:0000313" key="2">
    <source>
        <dbReference type="EMBL" id="MBE6834266.1"/>
    </source>
</evidence>
<proteinExistence type="predicted"/>
<organism evidence="2 3">
    <name type="scientific">Faecalispora sporosphaeroides</name>
    <dbReference type="NCBI Taxonomy" id="1549"/>
    <lineage>
        <taxon>Bacteria</taxon>
        <taxon>Bacillati</taxon>
        <taxon>Bacillota</taxon>
        <taxon>Clostridia</taxon>
        <taxon>Eubacteriales</taxon>
        <taxon>Oscillospiraceae</taxon>
        <taxon>Faecalispora</taxon>
    </lineage>
</organism>
<reference evidence="2" key="1">
    <citation type="submission" date="2019-04" db="EMBL/GenBank/DDBJ databases">
        <title>Evolution of Biomass-Degrading Anaerobic Consortia Revealed by Metagenomics.</title>
        <authorList>
            <person name="Peng X."/>
        </authorList>
    </citation>
    <scope>NUCLEOTIDE SEQUENCE</scope>
    <source>
        <strain evidence="2">SIG551</strain>
    </source>
</reference>
<feature type="transmembrane region" description="Helical" evidence="1">
    <location>
        <begin position="177"/>
        <end position="199"/>
    </location>
</feature>
<keyword evidence="1" id="KW-0812">Transmembrane</keyword>
<dbReference type="Proteomes" id="UP000754750">
    <property type="component" value="Unassembled WGS sequence"/>
</dbReference>
<dbReference type="Pfam" id="PF19511">
    <property type="entry name" value="TrbL_5"/>
    <property type="match status" value="1"/>
</dbReference>
<evidence type="ECO:0000256" key="1">
    <source>
        <dbReference type="SAM" id="Phobius"/>
    </source>
</evidence>
<gene>
    <name evidence="2" type="ORF">E7512_11940</name>
</gene>
<comment type="caution">
    <text evidence="2">The sequence shown here is derived from an EMBL/GenBank/DDBJ whole genome shotgun (WGS) entry which is preliminary data.</text>
</comment>
<feature type="transmembrane region" description="Helical" evidence="1">
    <location>
        <begin position="42"/>
        <end position="67"/>
    </location>
</feature>
<accession>A0A928KWQ3</accession>
<feature type="transmembrane region" description="Helical" evidence="1">
    <location>
        <begin position="246"/>
        <end position="270"/>
    </location>
</feature>
<keyword evidence="1" id="KW-1133">Transmembrane helix</keyword>
<feature type="transmembrane region" description="Helical" evidence="1">
    <location>
        <begin position="141"/>
        <end position="165"/>
    </location>
</feature>
<dbReference type="EMBL" id="SVNY01000006">
    <property type="protein sequence ID" value="MBE6834266.1"/>
    <property type="molecule type" value="Genomic_DNA"/>
</dbReference>
<keyword evidence="1" id="KW-0472">Membrane</keyword>
<dbReference type="AlphaFoldDB" id="A0A928KWQ3"/>
<name>A0A928KWQ3_9FIRM</name>
<dbReference type="RefSeq" id="WP_326840778.1">
    <property type="nucleotide sequence ID" value="NZ_SVNY01000006.1"/>
</dbReference>
<protein>
    <submittedName>
        <fullName evidence="2">Uncharacterized protein</fullName>
    </submittedName>
</protein>
<dbReference type="InterPro" id="IPR046108">
    <property type="entry name" value="TrbL_5"/>
</dbReference>
<feature type="transmembrane region" description="Helical" evidence="1">
    <location>
        <begin position="206"/>
        <end position="226"/>
    </location>
</feature>
<evidence type="ECO:0000313" key="3">
    <source>
        <dbReference type="Proteomes" id="UP000754750"/>
    </source>
</evidence>